<dbReference type="Proteomes" id="UP000324222">
    <property type="component" value="Unassembled WGS sequence"/>
</dbReference>
<sequence length="116" mass="12971">MVPEYLRGKKKTKVFPGEKYSLEKSITSLQEKGVTQVASIVTMDPPCTRQDATKDEKDYVQLDTEKKKRKKNIVLYNSLATNPAPSHHASLLRKEYTGGFLKTVANITSLHAEASC</sequence>
<evidence type="ECO:0000313" key="2">
    <source>
        <dbReference type="Proteomes" id="UP000324222"/>
    </source>
</evidence>
<comment type="caution">
    <text evidence="1">The sequence shown here is derived from an EMBL/GenBank/DDBJ whole genome shotgun (WGS) entry which is preliminary data.</text>
</comment>
<proteinExistence type="predicted"/>
<accession>A0A5B7HNB3</accession>
<evidence type="ECO:0000313" key="1">
    <source>
        <dbReference type="EMBL" id="MPC70034.1"/>
    </source>
</evidence>
<organism evidence="1 2">
    <name type="scientific">Portunus trituberculatus</name>
    <name type="common">Swimming crab</name>
    <name type="synonym">Neptunus trituberculatus</name>
    <dbReference type="NCBI Taxonomy" id="210409"/>
    <lineage>
        <taxon>Eukaryota</taxon>
        <taxon>Metazoa</taxon>
        <taxon>Ecdysozoa</taxon>
        <taxon>Arthropoda</taxon>
        <taxon>Crustacea</taxon>
        <taxon>Multicrustacea</taxon>
        <taxon>Malacostraca</taxon>
        <taxon>Eumalacostraca</taxon>
        <taxon>Eucarida</taxon>
        <taxon>Decapoda</taxon>
        <taxon>Pleocyemata</taxon>
        <taxon>Brachyura</taxon>
        <taxon>Eubrachyura</taxon>
        <taxon>Portunoidea</taxon>
        <taxon>Portunidae</taxon>
        <taxon>Portuninae</taxon>
        <taxon>Portunus</taxon>
    </lineage>
</organism>
<reference evidence="1 2" key="1">
    <citation type="submission" date="2019-05" db="EMBL/GenBank/DDBJ databases">
        <title>Another draft genome of Portunus trituberculatus and its Hox gene families provides insights of decapod evolution.</title>
        <authorList>
            <person name="Jeong J.-H."/>
            <person name="Song I."/>
            <person name="Kim S."/>
            <person name="Choi T."/>
            <person name="Kim D."/>
            <person name="Ryu S."/>
            <person name="Kim W."/>
        </authorList>
    </citation>
    <scope>NUCLEOTIDE SEQUENCE [LARGE SCALE GENOMIC DNA]</scope>
    <source>
        <tissue evidence="1">Muscle</tissue>
    </source>
</reference>
<keyword evidence="2" id="KW-1185">Reference proteome</keyword>
<protein>
    <submittedName>
        <fullName evidence="1">Uncharacterized protein</fullName>
    </submittedName>
</protein>
<dbReference type="EMBL" id="VSRR010030404">
    <property type="protein sequence ID" value="MPC70034.1"/>
    <property type="molecule type" value="Genomic_DNA"/>
</dbReference>
<dbReference type="AlphaFoldDB" id="A0A5B7HNB3"/>
<gene>
    <name evidence="1" type="ORF">E2C01_064269</name>
</gene>
<name>A0A5B7HNB3_PORTR</name>